<sequence>MPKYLLLAEKINKNIKNKHSSNYFKDLNNLIIEIEKAIAGTELKFLYNFVNFEGAVISVQIELLIRVDMSLIPKHKNEDDFILWLADFIDRITIDTSKEVIK</sequence>
<dbReference type="Proteomes" id="UP001240164">
    <property type="component" value="Unassembled WGS sequence"/>
</dbReference>
<gene>
    <name evidence="1" type="ORF">J2771_000628</name>
</gene>
<dbReference type="AlphaFoldDB" id="A0ABD5AIZ5"/>
<name>A0ABD5AIZ5_ACICA</name>
<evidence type="ECO:0000313" key="2">
    <source>
        <dbReference type="Proteomes" id="UP001240164"/>
    </source>
</evidence>
<organism evidence="1 2">
    <name type="scientific">Acinetobacter calcoaceticus</name>
    <dbReference type="NCBI Taxonomy" id="471"/>
    <lineage>
        <taxon>Bacteria</taxon>
        <taxon>Pseudomonadati</taxon>
        <taxon>Pseudomonadota</taxon>
        <taxon>Gammaproteobacteria</taxon>
        <taxon>Moraxellales</taxon>
        <taxon>Moraxellaceae</taxon>
        <taxon>Acinetobacter</taxon>
        <taxon>Acinetobacter calcoaceticus/baumannii complex</taxon>
    </lineage>
</organism>
<protein>
    <submittedName>
        <fullName evidence="1">Uncharacterized protein</fullName>
    </submittedName>
</protein>
<accession>A0ABD5AIZ5</accession>
<reference evidence="1 2" key="1">
    <citation type="submission" date="2023-07" db="EMBL/GenBank/DDBJ databases">
        <title>Sorghum-associated microbial communities from plants grown in Nebraska, USA.</title>
        <authorList>
            <person name="Schachtman D."/>
        </authorList>
    </citation>
    <scope>NUCLEOTIDE SEQUENCE [LARGE SCALE GENOMIC DNA]</scope>
    <source>
        <strain evidence="1 2">CC146</strain>
    </source>
</reference>
<dbReference type="EMBL" id="JAUSQP010000001">
    <property type="protein sequence ID" value="MDP9802374.1"/>
    <property type="molecule type" value="Genomic_DNA"/>
</dbReference>
<dbReference type="RefSeq" id="WP_307009761.1">
    <property type="nucleotide sequence ID" value="NZ_JAUSQP010000001.1"/>
</dbReference>
<proteinExistence type="predicted"/>
<comment type="caution">
    <text evidence="1">The sequence shown here is derived from an EMBL/GenBank/DDBJ whole genome shotgun (WGS) entry which is preliminary data.</text>
</comment>
<evidence type="ECO:0000313" key="1">
    <source>
        <dbReference type="EMBL" id="MDP9802374.1"/>
    </source>
</evidence>